<evidence type="ECO:0000256" key="2">
    <source>
        <dbReference type="ARBA" id="ARBA00006432"/>
    </source>
</evidence>
<organism evidence="6 7">
    <name type="scientific">Chryseobacterium potabilaquae</name>
    <dbReference type="NCBI Taxonomy" id="2675057"/>
    <lineage>
        <taxon>Bacteria</taxon>
        <taxon>Pseudomonadati</taxon>
        <taxon>Bacteroidota</taxon>
        <taxon>Flavobacteriia</taxon>
        <taxon>Flavobacteriales</taxon>
        <taxon>Weeksellaceae</taxon>
        <taxon>Chryseobacterium group</taxon>
        <taxon>Chryseobacterium</taxon>
    </lineage>
</organism>
<evidence type="ECO:0000259" key="5">
    <source>
        <dbReference type="PROSITE" id="PS50075"/>
    </source>
</evidence>
<dbReference type="PROSITE" id="PS00455">
    <property type="entry name" value="AMP_BINDING"/>
    <property type="match status" value="3"/>
</dbReference>
<evidence type="ECO:0000313" key="6">
    <source>
        <dbReference type="EMBL" id="CAA7196341.1"/>
    </source>
</evidence>
<dbReference type="InterPro" id="IPR001242">
    <property type="entry name" value="Condensation_dom"/>
</dbReference>
<dbReference type="Pfam" id="PF00501">
    <property type="entry name" value="AMP-binding"/>
    <property type="match status" value="3"/>
</dbReference>
<evidence type="ECO:0000256" key="4">
    <source>
        <dbReference type="ARBA" id="ARBA00022553"/>
    </source>
</evidence>
<dbReference type="InterPro" id="IPR025110">
    <property type="entry name" value="AMP-bd_C"/>
</dbReference>
<keyword evidence="4" id="KW-0597">Phosphoprotein</keyword>
<reference evidence="6 7" key="1">
    <citation type="submission" date="2020-01" db="EMBL/GenBank/DDBJ databases">
        <authorList>
            <person name="Rodrigo-Torres L."/>
            <person name="Arahal R. D."/>
            <person name="Lucena T."/>
        </authorList>
    </citation>
    <scope>NUCLEOTIDE SEQUENCE [LARGE SCALE GENOMIC DNA]</scope>
    <source>
        <strain evidence="6 7">CECT 9293</strain>
    </source>
</reference>
<dbReference type="GO" id="GO:0031177">
    <property type="term" value="F:phosphopantetheine binding"/>
    <property type="evidence" value="ECO:0007669"/>
    <property type="project" value="InterPro"/>
</dbReference>
<dbReference type="CDD" id="cd19531">
    <property type="entry name" value="LCL_NRPS-like"/>
    <property type="match status" value="1"/>
</dbReference>
<dbReference type="NCBIfam" id="NF003417">
    <property type="entry name" value="PRK04813.1"/>
    <property type="match status" value="3"/>
</dbReference>
<dbReference type="GO" id="GO:0005829">
    <property type="term" value="C:cytosol"/>
    <property type="evidence" value="ECO:0007669"/>
    <property type="project" value="TreeGrafter"/>
</dbReference>
<dbReference type="InterPro" id="IPR045851">
    <property type="entry name" value="AMP-bd_C_sf"/>
</dbReference>
<dbReference type="NCBIfam" id="TIGR01733">
    <property type="entry name" value="AA-adenyl-dom"/>
    <property type="match status" value="2"/>
</dbReference>
<sequence length="2930" mass="336028">MNDTQILSNIFWHNKIASKEKAAFSKGPIKSLKKGILKENFEGFIKVAKNNSLSKFTIVSSVFSFVINKYFENYQGFIKVYPSHLIDLEKYLLLEIGNDARSFKKLLQNTATEVKQVFSHKNYNSDLNIEPFSNFSIQFGKKTESLNDEISLLCEEIEDNFLFTVFYKEKYPDYVIESLLKNVINILSDYDILLNKNKKDYSFVDKEEVHQLLVEFNNTKREYPSDKTVVKLVEEQVQKTPDNVAVVFEDIELTYHELNGKANQLANYIKEKYIVENGEVIAILLPKSVDLLVSLLAIEKIGCIYLPIDINYPKDRIDYILEDSKAKILLSEQDIAQTLDINQPYISLKLNEIQFKSTANLNVTIESDDVAYLIYTSGSTGRPKGVLVEHHSNINMSLDQIKTFGITAEDKIVWFASVAFDASISEIMMSLYSGATLCIPTEEEQKDKDQFISFLEKTKSTVVTFPPSYLELLPEKDLKSLKTIITAGEPANPIKAKELVENGVSYYNAYGPTEYSVCTSIFKLSPHEDYISVPIGVPISNTSVYILDEDFRVVPIGVSGTLYVSGAGLSRGYLNKPELTREKFIDNPFEAGTKMYDTGDLARWLPDGNIEFLGRKDFQVKIRGYRIELGEIEMNINWFSPSIRQVVTDARDINGEKVLVAYYTNDSETSIDKSELREYLQSKLPDYMIPGFFVELENIPLTPNGKIDRKALPGVTGEDLIRREYVAPRNATDEKLSEIWQKILGVEKVGITDNFFELGGHSLMVAQVLNRIHQSLSMQVSFKDFFASPSIEGITKSLTGKEYTPIPKAPEQENYPLTPSQQRLWILSQLEGGSQAYNMPAVVTLRGELNEAYFEKSFQALIDRHEILRTSFKSDKTTEEIRQYIILKKELHFTIEVLDFSGKNELEVEDYLQSANNEAFNLEESPLIRATLLKRENKEHLFFLSMHHIIGDGWSTEVLVSEVVENYNNLLNGNAKEDEILKEELAIQYKDYAVWLQEEIKGEKYRNAEAYWLEQFEGELPVLELPSYKTRPLIQTYNGNNISHLFSKEFTDKLKQYSEKHGVTLFMTLMAGIKSLLYRYTGQQDIIVGTPLAGREHPDLENQIGLYLNTLAIRTRLEGDSNTFESLLKKERDTLLSAYEHQLYPFDELVGKLNIKRDMSRSALFDVLVVFQSQGQLQIGNAQNNIEGLQVEGYDYQRKTSQFDVSYAFAEEGEQLGCSIEYNTDIYDEQLIQRMFGHFENLLTQAIENTEDKAETTTIEEIDFLTEQERQQLLHEFNDTKVDYPSDKTIIELFEKQVEKTPKNVAVVFEDTELTYRMLNEQANQLGDYLRQNYKIEPDDLVAIKLERSERMIVAILGILKSGAAYVPVDPEYPEERIEYIEHDTQAKVTIDAAFLESYHEELKEQKRQYTKQNLPIISRPDSLAYVIYTSGTTGSPKGVMMQQENILNLIKYHIKTIAPYNKVTFLSNPSFDVSFQEIFSTLLTGATLFPVSDTIKKDIQALTYFISKNKLDVLFFPTAYFKVLIEDDSFLECVGENVKHIIVAGEKLILNNAIFESINEKLIKIHNHYGPAETHVVTTYVIDEKTVKNYIPPIGKPIANIYVYILNTNKVLCSIGEYGRLYLSGAGLAKGYINKKELTEEKFIANPFIPGSKMYDTGDIARWLPDGNIEFLGRKDFQVKVRGYRIETNEVETVLTKHNSINQTIVDTKEINGDNILIAFYVKKDPTEKLDKSELRDYMQSKVPEYMVPGFFIEIDSVPLTPNGKINRRALPDVKEYDMVRKEYVAPKNEIEKKLVKIWQEVLGIEKVGITDSFFELGGNSIKAMQFISILNSRHKMSVELSVLFKNPHIQYIAYSLIMEKKEIERFEEISEPYKLSPQQMNMWISEVKNNTSNIIVTQLIVDELLDINLLKKSIDKIVQRHLSLRTVFITHDNLPLQKIITNDYDKYDINIISEEDLVAQNLENDFSLDEYPLFKIYVIPKQDRFKVVLKIHHLIFDGWSVNLFRNELLTIYKNKNNTLPGTNYEYIDYVNYLKHQNKDILLEYWKNKLKDVPDYLHISNPEKSIDHEVAYTSNYADFQIDNRSYDEIKKIIKQRGVTLSTFFISCFKILLGRISNTNNITVAIPVAKRNDPAFSNIIGLFTNIIFHNDLLNQHASFEKLLDQVHSTSIEALNHADISVHEICDLLKINNTVHTLPLTPVVINILDFIKDNFEYEPGCDDKKDHLTASKFDLEFFVETTSGGVLVSSVFNKDLFNSKEVFFWLKGLGHIIDEVIHHSEKIIEEIEIFDQFLLSDPVTPKNDYVDWELEYDSIIDRFDYICETYPDKYAVVDDNQKITYRELNETSTIISNEIIKHSRNNKVLILLSHGYQSVLGILSTLKAGKAYIPLDISLHTLRTREIIAEINTDLILCDNQTEEFANKFLIDSSLVSVNIERIINQDSQGTMQSLEEIPSADSLAYILYTSGSTGKPKGVMQSHKNVLHFINIYTRQLHIAPEDHLSLIPFYNFDSAVMDIFGGLLNGATLYPFNVNIKGINDLARWIDHHEITIYHSVPTLFRSLIKTIQYRLSSIRLIVLGGEAVFKRDFLEFKNKFGKDAIFINGYGPTESTIVCQKFLDDQSIVGYHVPIGKPVDRTKVYLVKSGNKPARIYEEGEIVYGSDYLALGYYQDETLTNQKFKTKADFQNSDPNLRYYYSGDWGKLLPSGDIEFIGRLDNQIKLNGIRIELNEINFVIEQIAEVAVSVTVFKTFRDNDLISSYICFKAGNSISREAILEILKSSLPAYMVPKSIVILDHIPLTNTGKISFKDLPDIQENDLFKKEFTPAGNVLEKELENIWKDILKIDQIGIHDNFFDIGGTSVRAIELSNKLKINYPDKNISPVIVFEYPNISTLAEFLSTTVTTTDQEQEENLSILETTLNIYNLDHNDYDE</sequence>
<dbReference type="PANTHER" id="PTHR45527">
    <property type="entry name" value="NONRIBOSOMAL PEPTIDE SYNTHETASE"/>
    <property type="match status" value="1"/>
</dbReference>
<dbReference type="PANTHER" id="PTHR45527:SF1">
    <property type="entry name" value="FATTY ACID SYNTHASE"/>
    <property type="match status" value="1"/>
</dbReference>
<dbReference type="InterPro" id="IPR020845">
    <property type="entry name" value="AMP-binding_CS"/>
</dbReference>
<comment type="cofactor">
    <cofactor evidence="1">
        <name>pantetheine 4'-phosphate</name>
        <dbReference type="ChEBI" id="CHEBI:47942"/>
    </cofactor>
</comment>
<protein>
    <submittedName>
        <fullName evidence="6">Gramicidin S synthase 2</fullName>
    </submittedName>
</protein>
<dbReference type="Gene3D" id="3.30.559.10">
    <property type="entry name" value="Chloramphenicol acetyltransferase-like domain"/>
    <property type="match status" value="2"/>
</dbReference>
<dbReference type="InterPro" id="IPR010071">
    <property type="entry name" value="AA_adenyl_dom"/>
</dbReference>
<feature type="domain" description="Carrier" evidence="5">
    <location>
        <begin position="727"/>
        <end position="802"/>
    </location>
</feature>
<dbReference type="GO" id="GO:0043041">
    <property type="term" value="P:amino acid activation for nonribosomal peptide biosynthetic process"/>
    <property type="evidence" value="ECO:0007669"/>
    <property type="project" value="TreeGrafter"/>
</dbReference>
<dbReference type="Gene3D" id="3.30.300.30">
    <property type="match status" value="3"/>
</dbReference>
<keyword evidence="7" id="KW-1185">Reference proteome</keyword>
<dbReference type="InterPro" id="IPR006162">
    <property type="entry name" value="Ppantetheine_attach_site"/>
</dbReference>
<dbReference type="Proteomes" id="UP000445144">
    <property type="component" value="Unassembled WGS sequence"/>
</dbReference>
<dbReference type="InterPro" id="IPR000873">
    <property type="entry name" value="AMP-dep_synth/lig_dom"/>
</dbReference>
<dbReference type="GO" id="GO:0003824">
    <property type="term" value="F:catalytic activity"/>
    <property type="evidence" value="ECO:0007669"/>
    <property type="project" value="InterPro"/>
</dbReference>
<dbReference type="Gene3D" id="3.40.50.12780">
    <property type="entry name" value="N-terminal domain of ligase-like"/>
    <property type="match status" value="1"/>
</dbReference>
<dbReference type="FunFam" id="2.30.38.10:FF:000001">
    <property type="entry name" value="Non-ribosomal peptide synthetase PvdI"/>
    <property type="match status" value="1"/>
</dbReference>
<feature type="domain" description="Carrier" evidence="5">
    <location>
        <begin position="2824"/>
        <end position="2900"/>
    </location>
</feature>
<dbReference type="SUPFAM" id="SSF47336">
    <property type="entry name" value="ACP-like"/>
    <property type="match status" value="3"/>
</dbReference>
<dbReference type="Pfam" id="PF00550">
    <property type="entry name" value="PP-binding"/>
    <property type="match status" value="3"/>
</dbReference>
<dbReference type="FunFam" id="3.40.50.12780:FF:000012">
    <property type="entry name" value="Non-ribosomal peptide synthetase"/>
    <property type="match status" value="1"/>
</dbReference>
<dbReference type="CDD" id="cd05930">
    <property type="entry name" value="A_NRPS"/>
    <property type="match status" value="2"/>
</dbReference>
<dbReference type="PROSITE" id="PS00012">
    <property type="entry name" value="PHOSPHOPANTETHEINE"/>
    <property type="match status" value="1"/>
</dbReference>
<feature type="domain" description="Carrier" evidence="5">
    <location>
        <begin position="1787"/>
        <end position="1862"/>
    </location>
</feature>
<evidence type="ECO:0000256" key="1">
    <source>
        <dbReference type="ARBA" id="ARBA00001957"/>
    </source>
</evidence>
<dbReference type="Gene3D" id="3.40.50.980">
    <property type="match status" value="4"/>
</dbReference>
<dbReference type="Gene3D" id="3.30.559.30">
    <property type="entry name" value="Nonribosomal peptide synthetase, condensation domain"/>
    <property type="match status" value="2"/>
</dbReference>
<name>A0A6N4X6L7_9FLAO</name>
<dbReference type="RefSeq" id="WP_162033191.1">
    <property type="nucleotide sequence ID" value="NZ_CACVBR010000022.1"/>
</dbReference>
<dbReference type="InterPro" id="IPR020806">
    <property type="entry name" value="PKS_PP-bd"/>
</dbReference>
<comment type="similarity">
    <text evidence="2">Belongs to the ATP-dependent AMP-binding enzyme family.</text>
</comment>
<dbReference type="Pfam" id="PF13193">
    <property type="entry name" value="AMP-binding_C"/>
    <property type="match status" value="1"/>
</dbReference>
<dbReference type="SUPFAM" id="SSF52777">
    <property type="entry name" value="CoA-dependent acyltransferases"/>
    <property type="match status" value="4"/>
</dbReference>
<dbReference type="InterPro" id="IPR036736">
    <property type="entry name" value="ACP-like_sf"/>
</dbReference>
<dbReference type="InterPro" id="IPR023213">
    <property type="entry name" value="CAT-like_dom_sf"/>
</dbReference>
<dbReference type="FunFam" id="3.30.300.30:FF:000010">
    <property type="entry name" value="Enterobactin synthetase component F"/>
    <property type="match status" value="1"/>
</dbReference>
<dbReference type="Gene3D" id="1.10.1200.10">
    <property type="entry name" value="ACP-like"/>
    <property type="match status" value="3"/>
</dbReference>
<dbReference type="Pfam" id="PF00668">
    <property type="entry name" value="Condensation"/>
    <property type="match status" value="2"/>
</dbReference>
<evidence type="ECO:0000256" key="3">
    <source>
        <dbReference type="ARBA" id="ARBA00022450"/>
    </source>
</evidence>
<dbReference type="PROSITE" id="PS50075">
    <property type="entry name" value="CARRIER"/>
    <property type="match status" value="3"/>
</dbReference>
<accession>A0A6N4X6L7</accession>
<dbReference type="FunFam" id="3.40.50.980:FF:000001">
    <property type="entry name" value="Non-ribosomal peptide synthetase"/>
    <property type="match status" value="2"/>
</dbReference>
<dbReference type="InterPro" id="IPR042099">
    <property type="entry name" value="ANL_N_sf"/>
</dbReference>
<gene>
    <name evidence="6" type="primary">grsB_2</name>
    <name evidence="6" type="ORF">CHRY9293_02438</name>
</gene>
<dbReference type="EMBL" id="CACVBR010000022">
    <property type="protein sequence ID" value="CAA7196341.1"/>
    <property type="molecule type" value="Genomic_DNA"/>
</dbReference>
<proteinExistence type="inferred from homology"/>
<evidence type="ECO:0000313" key="7">
    <source>
        <dbReference type="Proteomes" id="UP000445144"/>
    </source>
</evidence>
<dbReference type="FunFam" id="1.10.1200.10:FF:000005">
    <property type="entry name" value="Nonribosomal peptide synthetase 1"/>
    <property type="match status" value="2"/>
</dbReference>
<dbReference type="SMART" id="SM00823">
    <property type="entry name" value="PKS_PP"/>
    <property type="match status" value="2"/>
</dbReference>
<dbReference type="SUPFAM" id="SSF56801">
    <property type="entry name" value="Acetyl-CoA synthetase-like"/>
    <property type="match status" value="3"/>
</dbReference>
<dbReference type="GO" id="GO:0044550">
    <property type="term" value="P:secondary metabolite biosynthetic process"/>
    <property type="evidence" value="ECO:0007669"/>
    <property type="project" value="UniProtKB-ARBA"/>
</dbReference>
<dbReference type="Gene3D" id="2.30.38.10">
    <property type="entry name" value="Luciferase, Domain 3"/>
    <property type="match status" value="2"/>
</dbReference>
<keyword evidence="3" id="KW-0596">Phosphopantetheine</keyword>
<dbReference type="InterPro" id="IPR009081">
    <property type="entry name" value="PP-bd_ACP"/>
</dbReference>